<gene>
    <name evidence="1" type="ORF">EVB00_01600</name>
</gene>
<organism evidence="1 2">
    <name type="scientific">SAR86 cluster bacterium</name>
    <dbReference type="NCBI Taxonomy" id="2030880"/>
    <lineage>
        <taxon>Bacteria</taxon>
        <taxon>Pseudomonadati</taxon>
        <taxon>Pseudomonadota</taxon>
        <taxon>Gammaproteobacteria</taxon>
        <taxon>SAR86 cluster</taxon>
    </lineage>
</organism>
<evidence type="ECO:0000313" key="2">
    <source>
        <dbReference type="Proteomes" id="UP000318359"/>
    </source>
</evidence>
<dbReference type="AlphaFoldDB" id="A0A520M9Y2"/>
<dbReference type="Proteomes" id="UP000318359">
    <property type="component" value="Unassembled WGS sequence"/>
</dbReference>
<name>A0A520M9Y2_9GAMM</name>
<dbReference type="PANTHER" id="PTHR40257">
    <property type="match status" value="1"/>
</dbReference>
<reference evidence="1 2" key="1">
    <citation type="submission" date="2019-02" db="EMBL/GenBank/DDBJ databases">
        <title>Prokaryotic population dynamics and viral predation in marine succession experiment using metagenomics: the confinement effect.</title>
        <authorList>
            <person name="Haro-Moreno J.M."/>
            <person name="Rodriguez-Valera F."/>
            <person name="Lopez-Perez M."/>
        </authorList>
    </citation>
    <scope>NUCLEOTIDE SEQUENCE [LARGE SCALE GENOMIC DNA]</scope>
    <source>
        <strain evidence="1">MED-G167</strain>
    </source>
</reference>
<comment type="caution">
    <text evidence="1">The sequence shown here is derived from an EMBL/GenBank/DDBJ whole genome shotgun (WGS) entry which is preliminary data.</text>
</comment>
<dbReference type="EMBL" id="SHBM01000017">
    <property type="protein sequence ID" value="RZO18044.1"/>
    <property type="molecule type" value="Genomic_DNA"/>
</dbReference>
<dbReference type="InterPro" id="IPR011008">
    <property type="entry name" value="Dimeric_a/b-barrel"/>
</dbReference>
<evidence type="ECO:0000313" key="1">
    <source>
        <dbReference type="EMBL" id="RZO18044.1"/>
    </source>
</evidence>
<dbReference type="SUPFAM" id="SSF54909">
    <property type="entry name" value="Dimeric alpha+beta barrel"/>
    <property type="match status" value="1"/>
</dbReference>
<accession>A0A520M9Y2</accession>
<dbReference type="Gene3D" id="3.30.70.100">
    <property type="match status" value="1"/>
</dbReference>
<sequence>MRVKNAVEPNQEQMQGFLEGDIDSPINMVNLLKFKDKAEYEDGRETNLSGKEAYAIYAEEVVGHLSKVGAEMFFAGEVSRLMLGEAEELWDMVAIAKYPNKKAMLDMILDPDYIESAKHRAAGLKGQLNIETTN</sequence>
<proteinExistence type="predicted"/>
<protein>
    <submittedName>
        <fullName evidence="1">DUF1330 domain-containing protein</fullName>
    </submittedName>
</protein>
<dbReference type="PANTHER" id="PTHR40257:SF1">
    <property type="entry name" value="DUF1330 DOMAIN-CONTAINING PROTEIN"/>
    <property type="match status" value="1"/>
</dbReference>